<reference evidence="1 2" key="1">
    <citation type="submission" date="2019-10" db="EMBL/GenBank/DDBJ databases">
        <title>Genome Sequences from Six Type Strain Members of the Archaeal Family Sulfolobaceae: Acidianus ambivalens, Acidianus infernus, Metallosphaera prunae, Stygiolobus azoricus, Sulfolobus metallicus, and Sulfurisphaera ohwakuensis.</title>
        <authorList>
            <person name="Counts J.A."/>
            <person name="Kelly R.M."/>
        </authorList>
    </citation>
    <scope>NUCLEOTIDE SEQUENCE [LARGE SCALE GENOMIC DNA]</scope>
    <source>
        <strain evidence="1 2">DSM 3191</strain>
    </source>
</reference>
<evidence type="ECO:0000313" key="2">
    <source>
        <dbReference type="Proteomes" id="UP000440125"/>
    </source>
</evidence>
<dbReference type="EMBL" id="WFIY01000004">
    <property type="protein sequence ID" value="MUM65730.1"/>
    <property type="molecule type" value="Genomic_DNA"/>
</dbReference>
<gene>
    <name evidence="1" type="ORF">D1867_10855</name>
</gene>
<evidence type="ECO:0000313" key="1">
    <source>
        <dbReference type="EMBL" id="MUM65730.1"/>
    </source>
</evidence>
<sequence length="61" mass="6959">MWEGQPAFLNKGLDLSNESPLKWFSEPPESMVGTMNRFGREPSPFQGGEEVRYQKLGLILM</sequence>
<dbReference type="AlphaFoldDB" id="A0A6A9QK84"/>
<comment type="caution">
    <text evidence="1">The sequence shown here is derived from an EMBL/GenBank/DDBJ whole genome shotgun (WGS) entry which is preliminary data.</text>
</comment>
<keyword evidence="2" id="KW-1185">Reference proteome</keyword>
<dbReference type="Proteomes" id="UP000440125">
    <property type="component" value="Unassembled WGS sequence"/>
</dbReference>
<proteinExistence type="predicted"/>
<name>A0A6A9QK84_ACIIN</name>
<organism evidence="1 2">
    <name type="scientific">Acidianus infernus</name>
    <dbReference type="NCBI Taxonomy" id="12915"/>
    <lineage>
        <taxon>Archaea</taxon>
        <taxon>Thermoproteota</taxon>
        <taxon>Thermoprotei</taxon>
        <taxon>Sulfolobales</taxon>
        <taxon>Sulfolobaceae</taxon>
        <taxon>Acidianus</taxon>
    </lineage>
</organism>
<accession>A0A6A9QK84</accession>
<protein>
    <submittedName>
        <fullName evidence="1">Uncharacterized protein</fullName>
    </submittedName>
</protein>